<evidence type="ECO:0000313" key="1">
    <source>
        <dbReference type="EMBL" id="MAA19859.1"/>
    </source>
</evidence>
<dbReference type="InterPro" id="IPR042812">
    <property type="entry name" value="SAMD3"/>
</dbReference>
<dbReference type="PANTHER" id="PTHR47302:SF1">
    <property type="entry name" value="STERILE ALPHA MOTIF DOMAIN-CONTAINING PROTEIN 3"/>
    <property type="match status" value="1"/>
</dbReference>
<accession>A0A224YVU9</accession>
<sequence length="406" mass="45720">MVACGSQDHENDICVSFDLPSQSEDDGHTFVLPSLCSLHENIMAGSPISSAVFRKIVDTLFCEMKKITLFPSRHFYSRVTSLLLEKYPQLKDVLGSGADSWKVALRYKFKNLRRVLPNDGRVGENRMKFASRRKGCEETGAAELQRHKVQKMAGAISTTVGEDETSFAMHTEWLLCESRKSSPDEGQIDERMALTCRQRLSDVSTASVREAKMKYPYMMDFERFCNDFARLTKIEPLPCIAQGINKIVKMAEKRQIPCQTAVMPLLEQAQQMSPERLRTRHILTVAALQILSFNVKELGGLSSLFVQEGEPCIPATPCLVFSGGETVEDADFLHVRVDREKLFTVKNAEEGLAAVMAAYWLFNCQYERKLFNTLVVLERLFLKLSLSTPRVVATRLLNKIAKAAAC</sequence>
<name>A0A224YVU9_9ACAR</name>
<reference evidence="1" key="1">
    <citation type="journal article" date="2017" name="Parasit. Vectors">
        <title>Sialotranscriptomics of Rhipicephalus zambeziensis reveals intricate expression profiles of secretory proteins and suggests tight temporal transcriptional regulation during blood-feeding.</title>
        <authorList>
            <person name="de Castro M.H."/>
            <person name="de Klerk D."/>
            <person name="Pienaar R."/>
            <person name="Rees D.J.G."/>
            <person name="Mans B.J."/>
        </authorList>
    </citation>
    <scope>NUCLEOTIDE SEQUENCE</scope>
    <source>
        <tissue evidence="1">Salivary glands</tissue>
    </source>
</reference>
<organism evidence="1">
    <name type="scientific">Rhipicephalus zambeziensis</name>
    <dbReference type="NCBI Taxonomy" id="60191"/>
    <lineage>
        <taxon>Eukaryota</taxon>
        <taxon>Metazoa</taxon>
        <taxon>Ecdysozoa</taxon>
        <taxon>Arthropoda</taxon>
        <taxon>Chelicerata</taxon>
        <taxon>Arachnida</taxon>
        <taxon>Acari</taxon>
        <taxon>Parasitiformes</taxon>
        <taxon>Ixodida</taxon>
        <taxon>Ixodoidea</taxon>
        <taxon>Ixodidae</taxon>
        <taxon>Rhipicephalinae</taxon>
        <taxon>Rhipicephalus</taxon>
        <taxon>Rhipicephalus</taxon>
    </lineage>
</organism>
<dbReference type="EMBL" id="GFPF01008713">
    <property type="protein sequence ID" value="MAA19859.1"/>
    <property type="molecule type" value="Transcribed_RNA"/>
</dbReference>
<dbReference type="AlphaFoldDB" id="A0A224YVU9"/>
<dbReference type="PANTHER" id="PTHR47302">
    <property type="entry name" value="STERILE ALPHA MOTIF DOMAIN-CONTAINING PROTEIN 3"/>
    <property type="match status" value="1"/>
</dbReference>
<proteinExistence type="predicted"/>
<protein>
    <recommendedName>
        <fullName evidence="2">Sterile alpha motif domain-containing protein 3-like</fullName>
    </recommendedName>
</protein>
<evidence type="ECO:0008006" key="2">
    <source>
        <dbReference type="Google" id="ProtNLM"/>
    </source>
</evidence>